<dbReference type="Proteomes" id="UP000652761">
    <property type="component" value="Unassembled WGS sequence"/>
</dbReference>
<organism evidence="2 3">
    <name type="scientific">Colocasia esculenta</name>
    <name type="common">Wild taro</name>
    <name type="synonym">Arum esculentum</name>
    <dbReference type="NCBI Taxonomy" id="4460"/>
    <lineage>
        <taxon>Eukaryota</taxon>
        <taxon>Viridiplantae</taxon>
        <taxon>Streptophyta</taxon>
        <taxon>Embryophyta</taxon>
        <taxon>Tracheophyta</taxon>
        <taxon>Spermatophyta</taxon>
        <taxon>Magnoliopsida</taxon>
        <taxon>Liliopsida</taxon>
        <taxon>Araceae</taxon>
        <taxon>Aroideae</taxon>
        <taxon>Colocasieae</taxon>
        <taxon>Colocasia</taxon>
    </lineage>
</organism>
<comment type="caution">
    <text evidence="2">The sequence shown here is derived from an EMBL/GenBank/DDBJ whole genome shotgun (WGS) entry which is preliminary data.</text>
</comment>
<dbReference type="AlphaFoldDB" id="A0A843W074"/>
<gene>
    <name evidence="2" type="ORF">Taro_035919</name>
</gene>
<feature type="non-terminal residue" evidence="2">
    <location>
        <position position="72"/>
    </location>
</feature>
<feature type="compositionally biased region" description="Polar residues" evidence="1">
    <location>
        <begin position="1"/>
        <end position="26"/>
    </location>
</feature>
<keyword evidence="3" id="KW-1185">Reference proteome</keyword>
<feature type="compositionally biased region" description="Polar residues" evidence="1">
    <location>
        <begin position="43"/>
        <end position="72"/>
    </location>
</feature>
<name>A0A843W074_COLES</name>
<feature type="region of interest" description="Disordered" evidence="1">
    <location>
        <begin position="1"/>
        <end position="72"/>
    </location>
</feature>
<proteinExistence type="predicted"/>
<evidence type="ECO:0000313" key="3">
    <source>
        <dbReference type="Proteomes" id="UP000652761"/>
    </source>
</evidence>
<sequence>MSFANEAQSTSIANTTQQHTDSTSVNVLRARHTTAQADGKTLDWTTHNPTQADGKTLVWTTHTSHNPASTSQ</sequence>
<evidence type="ECO:0000313" key="2">
    <source>
        <dbReference type="EMBL" id="MQM03142.1"/>
    </source>
</evidence>
<reference evidence="2" key="1">
    <citation type="submission" date="2017-07" db="EMBL/GenBank/DDBJ databases">
        <title>Taro Niue Genome Assembly and Annotation.</title>
        <authorList>
            <person name="Atibalentja N."/>
            <person name="Keating K."/>
            <person name="Fields C.J."/>
        </authorList>
    </citation>
    <scope>NUCLEOTIDE SEQUENCE</scope>
    <source>
        <strain evidence="2">Niue_2</strain>
        <tissue evidence="2">Leaf</tissue>
    </source>
</reference>
<evidence type="ECO:0000256" key="1">
    <source>
        <dbReference type="SAM" id="MobiDB-lite"/>
    </source>
</evidence>
<protein>
    <submittedName>
        <fullName evidence="2">Uncharacterized protein</fullName>
    </submittedName>
</protein>
<dbReference type="EMBL" id="NMUH01002981">
    <property type="protein sequence ID" value="MQM03142.1"/>
    <property type="molecule type" value="Genomic_DNA"/>
</dbReference>
<accession>A0A843W074</accession>